<dbReference type="SUPFAM" id="SSF46785">
    <property type="entry name" value="Winged helix' DNA-binding domain"/>
    <property type="match status" value="1"/>
</dbReference>
<name>A0ABT8H7J2_MYCAO</name>
<dbReference type="RefSeq" id="WP_234935409.1">
    <property type="nucleotide sequence ID" value="NZ_CP070380.1"/>
</dbReference>
<proteinExistence type="predicted"/>
<feature type="region of interest" description="Disordered" evidence="1">
    <location>
        <begin position="1"/>
        <end position="20"/>
    </location>
</feature>
<evidence type="ECO:0000313" key="3">
    <source>
        <dbReference type="Proteomes" id="UP001172687"/>
    </source>
</evidence>
<dbReference type="InterPro" id="IPR036390">
    <property type="entry name" value="WH_DNA-bd_sf"/>
</dbReference>
<protein>
    <submittedName>
        <fullName evidence="2">AsnC family transcriptional regulator</fullName>
    </submittedName>
</protein>
<reference evidence="2" key="1">
    <citation type="submission" date="2023-07" db="EMBL/GenBank/DDBJ databases">
        <title>Degradation of tert-butanol by M. austroafricanum TBA100.</title>
        <authorList>
            <person name="Helbich S."/>
            <person name="Vainshtein Y."/>
        </authorList>
    </citation>
    <scope>NUCLEOTIDE SEQUENCE</scope>
    <source>
        <strain evidence="2">TBA100</strain>
    </source>
</reference>
<comment type="caution">
    <text evidence="2">The sequence shown here is derived from an EMBL/GenBank/DDBJ whole genome shotgun (WGS) entry which is preliminary data.</text>
</comment>
<keyword evidence="3" id="KW-1185">Reference proteome</keyword>
<dbReference type="Proteomes" id="UP001172687">
    <property type="component" value="Unassembled WGS sequence"/>
</dbReference>
<dbReference type="InterPro" id="IPR036388">
    <property type="entry name" value="WH-like_DNA-bd_sf"/>
</dbReference>
<organism evidence="2 3">
    <name type="scientific">Mycolicibacterium austroafricanum</name>
    <name type="common">Mycobacterium austroafricanum</name>
    <dbReference type="NCBI Taxonomy" id="39687"/>
    <lineage>
        <taxon>Bacteria</taxon>
        <taxon>Bacillati</taxon>
        <taxon>Actinomycetota</taxon>
        <taxon>Actinomycetes</taxon>
        <taxon>Mycobacteriales</taxon>
        <taxon>Mycobacteriaceae</taxon>
        <taxon>Mycolicibacterium</taxon>
    </lineage>
</organism>
<accession>A0ABT8H7J2</accession>
<gene>
    <name evidence="2" type="ORF">QYF68_02670</name>
</gene>
<sequence>MRSAEPSAVNSALDAPHGTAGTGAAVGGSWTFLSNHAHVLLCLADDPHQTLPTIAARVGITSRAVQLIVSDLILGGYLTRTKVGRRNHYQINPDGHLRHPLEAHHRVADLISALGPTARS</sequence>
<evidence type="ECO:0000256" key="1">
    <source>
        <dbReference type="SAM" id="MobiDB-lite"/>
    </source>
</evidence>
<dbReference type="EMBL" id="JAUHTC010000011">
    <property type="protein sequence ID" value="MDN4516726.1"/>
    <property type="molecule type" value="Genomic_DNA"/>
</dbReference>
<evidence type="ECO:0000313" key="2">
    <source>
        <dbReference type="EMBL" id="MDN4516726.1"/>
    </source>
</evidence>
<dbReference type="Gene3D" id="1.10.10.10">
    <property type="entry name" value="Winged helix-like DNA-binding domain superfamily/Winged helix DNA-binding domain"/>
    <property type="match status" value="1"/>
</dbReference>